<protein>
    <recommendedName>
        <fullName evidence="3">EF-hand domain-containing protein</fullName>
    </recommendedName>
</protein>
<feature type="compositionally biased region" description="Basic and acidic residues" evidence="1">
    <location>
        <begin position="589"/>
        <end position="599"/>
    </location>
</feature>
<evidence type="ECO:0000256" key="1">
    <source>
        <dbReference type="SAM" id="MobiDB-lite"/>
    </source>
</evidence>
<organism evidence="2">
    <name type="scientific">Chromera velia CCMP2878</name>
    <dbReference type="NCBI Taxonomy" id="1169474"/>
    <lineage>
        <taxon>Eukaryota</taxon>
        <taxon>Sar</taxon>
        <taxon>Alveolata</taxon>
        <taxon>Colpodellida</taxon>
        <taxon>Chromeraceae</taxon>
        <taxon>Chromera</taxon>
    </lineage>
</organism>
<evidence type="ECO:0008006" key="3">
    <source>
        <dbReference type="Google" id="ProtNLM"/>
    </source>
</evidence>
<reference evidence="2" key="1">
    <citation type="submission" date="2014-11" db="EMBL/GenBank/DDBJ databases">
        <authorList>
            <person name="Otto D Thomas"/>
            <person name="Naeem Raeece"/>
        </authorList>
    </citation>
    <scope>NUCLEOTIDE SEQUENCE</scope>
</reference>
<dbReference type="Gene3D" id="1.10.238.10">
    <property type="entry name" value="EF-hand"/>
    <property type="match status" value="1"/>
</dbReference>
<dbReference type="AlphaFoldDB" id="A0A0G4F1R8"/>
<feature type="region of interest" description="Disordered" evidence="1">
    <location>
        <begin position="583"/>
        <end position="606"/>
    </location>
</feature>
<name>A0A0G4F1R8_9ALVE</name>
<gene>
    <name evidence="2" type="ORF">Cvel_14695</name>
</gene>
<accession>A0A0G4F1R8</accession>
<sequence length="606" mass="66638">MSKYTLPTKAVEDMNFTQKAHAIKVHPHLLKPIVCDALRSYDKWFRGLISAGSFYRVLEDLGIKLGSKEADTVMEDCKVMDDGYVYYKDLIKNLTPQYKAAQSSAGPIIVPPEPESDKYNPPELDGGPIDMSHPAAIRELIAANTDNLRRLFAQYDRGHLDHEDLKAHVRQLGIPETPELRKVLSQFGPSRSLKFSVFIQALQATDTTDRKGRLELQGGVPPYSAAKARREIQKGKCCPDPIAWRDEVKINTLLDSVQTQRKGSPPRPPKEGTDSDEETVSLIKRAVSDYVDGVIPANVFRRELSKFGVLASTQLDTLIKDHESHHGGRFRDFMCAIYRQQPPLEAFHRKPYDFILAPPSPLPGTVLYCKDPPLPPSESPKSLTKGNGAPPESAQYEMAVKAASLPMAERERPEPQEGADGVKPAGGSAGVKENSAKCHYVAVPDTVHGLMVDGEGAGGEGGGTAEKCEGDGMTEAYYVKPPFCTEADISTLEAELKAHSGKGRFYQMRPDNGDILTWQNKGNSKEANPFGHAKYGVDSRCTKNYGDIIGWTRTEANETGGHARHRVSEAAAKKCSGNIINWTDAPAEPPRRIRPKEECPFGTFSS</sequence>
<dbReference type="EMBL" id="CDMZ01000060">
    <property type="protein sequence ID" value="CEM05682.1"/>
    <property type="molecule type" value="Genomic_DNA"/>
</dbReference>
<dbReference type="PhylomeDB" id="A0A0G4F1R8"/>
<dbReference type="VEuPathDB" id="CryptoDB:Cvel_14695"/>
<feature type="region of interest" description="Disordered" evidence="1">
    <location>
        <begin position="405"/>
        <end position="430"/>
    </location>
</feature>
<dbReference type="SUPFAM" id="SSF47473">
    <property type="entry name" value="EF-hand"/>
    <property type="match status" value="1"/>
</dbReference>
<proteinExistence type="predicted"/>
<feature type="region of interest" description="Disordered" evidence="1">
    <location>
        <begin position="255"/>
        <end position="278"/>
    </location>
</feature>
<dbReference type="InterPro" id="IPR011992">
    <property type="entry name" value="EF-hand-dom_pair"/>
</dbReference>
<evidence type="ECO:0000313" key="2">
    <source>
        <dbReference type="EMBL" id="CEM05682.1"/>
    </source>
</evidence>
<feature type="region of interest" description="Disordered" evidence="1">
    <location>
        <begin position="371"/>
        <end position="392"/>
    </location>
</feature>